<gene>
    <name evidence="1" type="ORF">JAO78_009505</name>
</gene>
<protein>
    <submittedName>
        <fullName evidence="1">Alpha/beta hydrolase</fullName>
    </submittedName>
</protein>
<dbReference type="InterPro" id="IPR029058">
    <property type="entry name" value="AB_hydrolase_fold"/>
</dbReference>
<organism evidence="1 2">
    <name type="scientific">Alishewanella maricola</name>
    <dbReference type="NCBI Taxonomy" id="2795740"/>
    <lineage>
        <taxon>Bacteria</taxon>
        <taxon>Pseudomonadati</taxon>
        <taxon>Pseudomonadota</taxon>
        <taxon>Gammaproteobacteria</taxon>
        <taxon>Alteromonadales</taxon>
        <taxon>Alteromonadaceae</taxon>
        <taxon>Alishewanella</taxon>
    </lineage>
</organism>
<dbReference type="SUPFAM" id="SSF53474">
    <property type="entry name" value="alpha/beta-Hydrolases"/>
    <property type="match status" value="1"/>
</dbReference>
<dbReference type="Gene3D" id="3.40.50.1820">
    <property type="entry name" value="alpha/beta hydrolase"/>
    <property type="match status" value="1"/>
</dbReference>
<name>A0ABS8C3Z1_9ALTE</name>
<dbReference type="Proteomes" id="UP000633814">
    <property type="component" value="Unassembled WGS sequence"/>
</dbReference>
<dbReference type="EMBL" id="JAEINI020000005">
    <property type="protein sequence ID" value="MCB5227048.1"/>
    <property type="molecule type" value="Genomic_DNA"/>
</dbReference>
<dbReference type="GO" id="GO:0016787">
    <property type="term" value="F:hydrolase activity"/>
    <property type="evidence" value="ECO:0007669"/>
    <property type="project" value="UniProtKB-KW"/>
</dbReference>
<reference evidence="1 2" key="1">
    <citation type="submission" date="2021-10" db="EMBL/GenBank/DDBJ databases">
        <title>Alishewanella koreense sp. nov. isolated from seawater of southwestern coast in South Korea and the proposal for the reclassification of Rheinheimera perlucida and Rheinheimera tuosuensis as Arsukibacterium perlucida and Arsukibacterium tuosuensis.</title>
        <authorList>
            <person name="Kim K.H."/>
            <person name="Ruan W."/>
            <person name="Kim K.R."/>
            <person name="Baek J.H."/>
            <person name="Jeon C.O."/>
        </authorList>
    </citation>
    <scope>NUCLEOTIDE SEQUENCE [LARGE SCALE GENOMIC DNA]</scope>
    <source>
        <strain evidence="1 2">16-MA</strain>
    </source>
</reference>
<comment type="caution">
    <text evidence="1">The sequence shown here is derived from an EMBL/GenBank/DDBJ whole genome shotgun (WGS) entry which is preliminary data.</text>
</comment>
<dbReference type="PANTHER" id="PTHR37946">
    <property type="entry name" value="SLL1969 PROTEIN"/>
    <property type="match status" value="1"/>
</dbReference>
<keyword evidence="2" id="KW-1185">Reference proteome</keyword>
<sequence length="235" mass="25685">MNYLFAIILLCFSALLQAKECVILLHGLARSADAMQVLEKRLQQAGYVVSNVDYPSTQYPIEQLAALAVDQGLRHCQQQSAQPVHFVTHSLGGILVRYYLTQQPIAHLGRVVMLGPPNQGSEVVDNLKDVPGFELLNGPAGQQLGTDEASMPKRLGPVDFELGVIAGTQSINLLLSTMLPNPDDGKVSLESTKVKGMTDFIALPTTHPFMMKNDAVIAQTLYFLQHGEFEPLESK</sequence>
<evidence type="ECO:0000313" key="2">
    <source>
        <dbReference type="Proteomes" id="UP000633814"/>
    </source>
</evidence>
<dbReference type="RefSeq" id="WP_226751111.1">
    <property type="nucleotide sequence ID" value="NZ_JAEINI020000005.1"/>
</dbReference>
<accession>A0ABS8C3Z1</accession>
<keyword evidence="1" id="KW-0378">Hydrolase</keyword>
<dbReference type="Pfam" id="PF02089">
    <property type="entry name" value="Palm_thioest"/>
    <property type="match status" value="1"/>
</dbReference>
<dbReference type="PANTHER" id="PTHR37946:SF1">
    <property type="entry name" value="SLL1969 PROTEIN"/>
    <property type="match status" value="1"/>
</dbReference>
<proteinExistence type="predicted"/>
<evidence type="ECO:0000313" key="1">
    <source>
        <dbReference type="EMBL" id="MCB5227048.1"/>
    </source>
</evidence>